<keyword evidence="2 7" id="KW-0328">Glycosyltransferase</keyword>
<dbReference type="RefSeq" id="WP_286288420.1">
    <property type="nucleotide sequence ID" value="NZ_JASXSZ010000002.1"/>
</dbReference>
<feature type="domain" description="Glycosyltransferase subfamily 4-like N-terminal" evidence="6">
    <location>
        <begin position="15"/>
        <end position="154"/>
    </location>
</feature>
<gene>
    <name evidence="7" type="ORF">QSV35_09275</name>
</gene>
<dbReference type="PANTHER" id="PTHR45947:SF3">
    <property type="entry name" value="SULFOQUINOVOSYL TRANSFERASE SQD2"/>
    <property type="match status" value="1"/>
</dbReference>
<feature type="domain" description="Glycosyltransferase subfamily 4-like N-terminal" evidence="6">
    <location>
        <begin position="179"/>
        <end position="231"/>
    </location>
</feature>
<dbReference type="InterPro" id="IPR050194">
    <property type="entry name" value="Glycosyltransferase_grp1"/>
</dbReference>
<dbReference type="InterPro" id="IPR028098">
    <property type="entry name" value="Glyco_trans_4-like_N"/>
</dbReference>
<dbReference type="PANTHER" id="PTHR45947">
    <property type="entry name" value="SULFOQUINOVOSYL TRANSFERASE SQD2"/>
    <property type="match status" value="1"/>
</dbReference>
<dbReference type="GO" id="GO:0016757">
    <property type="term" value="F:glycosyltransferase activity"/>
    <property type="evidence" value="ECO:0007669"/>
    <property type="project" value="UniProtKB-KW"/>
</dbReference>
<evidence type="ECO:0000313" key="7">
    <source>
        <dbReference type="EMBL" id="MDL9979527.1"/>
    </source>
</evidence>
<reference evidence="7 8" key="1">
    <citation type="submission" date="2023-06" db="EMBL/GenBank/DDBJ databases">
        <title>Microbacterium sp. nov., isolated from a waste landfill.</title>
        <authorList>
            <person name="Wen W."/>
        </authorList>
    </citation>
    <scope>NUCLEOTIDE SEQUENCE [LARGE SCALE GENOMIC DNA]</scope>
    <source>
        <strain evidence="7 8">ASV49</strain>
    </source>
</reference>
<dbReference type="Pfam" id="PF00534">
    <property type="entry name" value="Glycos_transf_1"/>
    <property type="match status" value="1"/>
</dbReference>
<keyword evidence="8" id="KW-1185">Reference proteome</keyword>
<dbReference type="SUPFAM" id="SSF53756">
    <property type="entry name" value="UDP-Glycosyltransferase/glycogen phosphorylase"/>
    <property type="match status" value="1"/>
</dbReference>
<evidence type="ECO:0000256" key="1">
    <source>
        <dbReference type="ARBA" id="ARBA00021292"/>
    </source>
</evidence>
<accession>A0ABT7MYK1</accession>
<dbReference type="EMBL" id="JASXSZ010000002">
    <property type="protein sequence ID" value="MDL9979527.1"/>
    <property type="molecule type" value="Genomic_DNA"/>
</dbReference>
<organism evidence="7 8">
    <name type="scientific">Microbacterium candidum</name>
    <dbReference type="NCBI Taxonomy" id="3041922"/>
    <lineage>
        <taxon>Bacteria</taxon>
        <taxon>Bacillati</taxon>
        <taxon>Actinomycetota</taxon>
        <taxon>Actinomycetes</taxon>
        <taxon>Micrococcales</taxon>
        <taxon>Microbacteriaceae</taxon>
        <taxon>Microbacterium</taxon>
    </lineage>
</organism>
<protein>
    <recommendedName>
        <fullName evidence="1">D-inositol 3-phosphate glycosyltransferase</fullName>
    </recommendedName>
</protein>
<evidence type="ECO:0000313" key="8">
    <source>
        <dbReference type="Proteomes" id="UP001235064"/>
    </source>
</evidence>
<dbReference type="Gene3D" id="3.40.50.2000">
    <property type="entry name" value="Glycogen Phosphorylase B"/>
    <property type="match status" value="2"/>
</dbReference>
<proteinExistence type="predicted"/>
<dbReference type="InterPro" id="IPR001296">
    <property type="entry name" value="Glyco_trans_1"/>
</dbReference>
<name>A0ABT7MYK1_9MICO</name>
<sequence>MHIVFFGDQHLESLGGAQVSMRLQKTHLERTGHTVTVVAPRMHGRRAREAMQDSAYLDLPSIPITPDREYSMTWPGGRTDRWLDAAMRDRPPVDLVHVQADFWGAFIGHRFAARHGLPVVHTMHNRVDVGIEATAPFPGLVMRVLNAWERRALGPAAPSGIRSVAASSEDAAQELPPSGASPDSGDGWAYLRRLAERSDAVTAPSSHFARRLERHGVFPSVDVIWNGIDDEIRADVLATAPPKADGRPHLVWLGRMSPEKRLLPFLEAVALSGIDADIEVIGGGGQLRAAERLVAKLEPAASVVFAGRVPYADVLRRIAGADAVVQTSIGFETQGMTVFEAATLGTPAVVSDPDIGAELESGFWPVADDTVPALAVALRAAAADVAAGRALHPNPAVAERFLQSSRTAAMIEVYERALARHR</sequence>
<feature type="domain" description="Glycosyl transferase family 1" evidence="5">
    <location>
        <begin position="242"/>
        <end position="354"/>
    </location>
</feature>
<comment type="caution">
    <text evidence="7">The sequence shown here is derived from an EMBL/GenBank/DDBJ whole genome shotgun (WGS) entry which is preliminary data.</text>
</comment>
<evidence type="ECO:0000256" key="3">
    <source>
        <dbReference type="ARBA" id="ARBA00022679"/>
    </source>
</evidence>
<dbReference type="Pfam" id="PF13439">
    <property type="entry name" value="Glyco_transf_4"/>
    <property type="match status" value="2"/>
</dbReference>
<evidence type="ECO:0000259" key="6">
    <source>
        <dbReference type="Pfam" id="PF13439"/>
    </source>
</evidence>
<keyword evidence="3 7" id="KW-0808">Transferase</keyword>
<evidence type="ECO:0000259" key="5">
    <source>
        <dbReference type="Pfam" id="PF00534"/>
    </source>
</evidence>
<evidence type="ECO:0000256" key="2">
    <source>
        <dbReference type="ARBA" id="ARBA00022676"/>
    </source>
</evidence>
<dbReference type="Proteomes" id="UP001235064">
    <property type="component" value="Unassembled WGS sequence"/>
</dbReference>
<evidence type="ECO:0000256" key="4">
    <source>
        <dbReference type="SAM" id="MobiDB-lite"/>
    </source>
</evidence>
<feature type="region of interest" description="Disordered" evidence="4">
    <location>
        <begin position="164"/>
        <end position="184"/>
    </location>
</feature>